<feature type="region of interest" description="Disordered" evidence="1">
    <location>
        <begin position="50"/>
        <end position="89"/>
    </location>
</feature>
<reference evidence="2" key="1">
    <citation type="submission" date="2019-01" db="EMBL/GenBank/DDBJ databases">
        <title>Draft genome sequences of three monokaryotic isolates of the white-rot basidiomycete fungus Dichomitus squalens.</title>
        <authorList>
            <consortium name="DOE Joint Genome Institute"/>
            <person name="Lopez S.C."/>
            <person name="Andreopoulos B."/>
            <person name="Pangilinan J."/>
            <person name="Lipzen A."/>
            <person name="Riley R."/>
            <person name="Ahrendt S."/>
            <person name="Ng V."/>
            <person name="Barry K."/>
            <person name="Daum C."/>
            <person name="Grigoriev I.V."/>
            <person name="Hilden K.S."/>
            <person name="Makela M.R."/>
            <person name="de Vries R.P."/>
        </authorList>
    </citation>
    <scope>NUCLEOTIDE SEQUENCE [LARGE SCALE GENOMIC DNA]</scope>
    <source>
        <strain evidence="2">OM18370.1</strain>
    </source>
</reference>
<evidence type="ECO:0000256" key="1">
    <source>
        <dbReference type="SAM" id="MobiDB-lite"/>
    </source>
</evidence>
<proteinExistence type="predicted"/>
<name>A0A4Q9MEU3_9APHY</name>
<accession>A0A4Q9MEU3</accession>
<feature type="compositionally biased region" description="Basic and acidic residues" evidence="1">
    <location>
        <begin position="56"/>
        <end position="72"/>
    </location>
</feature>
<protein>
    <submittedName>
        <fullName evidence="2">Uncharacterized protein</fullName>
    </submittedName>
</protein>
<dbReference type="PROSITE" id="PS51257">
    <property type="entry name" value="PROKAR_LIPOPROTEIN"/>
    <property type="match status" value="1"/>
</dbReference>
<gene>
    <name evidence="2" type="ORF">BD311DRAFT_765553</name>
</gene>
<dbReference type="EMBL" id="ML143469">
    <property type="protein sequence ID" value="TBU24998.1"/>
    <property type="molecule type" value="Genomic_DNA"/>
</dbReference>
<dbReference type="AlphaFoldDB" id="A0A4Q9MEU3"/>
<sequence length="108" mass="11928">MSRIAEAHSSPPCLLHLSGACRIRHGTSTLTRTLSLPAASTHMTILASILEEDEPERNPESYDHDHIQEHSHNAHPQLPGEGHAEDPKQILQILKCEGARGSRIIFLD</sequence>
<organism evidence="2">
    <name type="scientific">Dichomitus squalens</name>
    <dbReference type="NCBI Taxonomy" id="114155"/>
    <lineage>
        <taxon>Eukaryota</taxon>
        <taxon>Fungi</taxon>
        <taxon>Dikarya</taxon>
        <taxon>Basidiomycota</taxon>
        <taxon>Agaricomycotina</taxon>
        <taxon>Agaricomycetes</taxon>
        <taxon>Polyporales</taxon>
        <taxon>Polyporaceae</taxon>
        <taxon>Dichomitus</taxon>
    </lineage>
</organism>
<evidence type="ECO:0000313" key="2">
    <source>
        <dbReference type="EMBL" id="TBU24998.1"/>
    </source>
</evidence>
<dbReference type="Proteomes" id="UP000292957">
    <property type="component" value="Unassembled WGS sequence"/>
</dbReference>